<sequence length="148" mass="16850">MAKLLNIKSHQFDHRLRDRIGLVGNQLVSIRFQCNQSSGMGFLRHPFTPFFRDLLIGLTGDLITRPGQLKLKTDFGERLRIRIIAAHLVASTLTARGFAIQGVANRIQNRAFSGSRCPIDQKQWSITQLRKVNLFSSNKRAESLEDKF</sequence>
<reference evidence="1 2" key="1">
    <citation type="submission" date="2015-07" db="EMBL/GenBank/DDBJ databases">
        <authorList>
            <consortium name="Pathogen Informatics"/>
        </authorList>
    </citation>
    <scope>NUCLEOTIDE SEQUENCE [LARGE SCALE GENOMIC DNA]</scope>
    <source>
        <strain evidence="1 2">A51</strain>
    </source>
</reference>
<gene>
    <name evidence="1" type="ORF">ERS013165_03093</name>
</gene>
<name>A0A655RS18_VIBCL</name>
<accession>A0A655RS18</accession>
<evidence type="ECO:0000313" key="1">
    <source>
        <dbReference type="EMBL" id="CSB02095.1"/>
    </source>
</evidence>
<protein>
    <submittedName>
        <fullName evidence="1">Uncharacterized protein</fullName>
    </submittedName>
</protein>
<proteinExistence type="predicted"/>
<organism evidence="1 2">
    <name type="scientific">Vibrio cholerae</name>
    <dbReference type="NCBI Taxonomy" id="666"/>
    <lineage>
        <taxon>Bacteria</taxon>
        <taxon>Pseudomonadati</taxon>
        <taxon>Pseudomonadota</taxon>
        <taxon>Gammaproteobacteria</taxon>
        <taxon>Vibrionales</taxon>
        <taxon>Vibrionaceae</taxon>
        <taxon>Vibrio</taxon>
    </lineage>
</organism>
<evidence type="ECO:0000313" key="2">
    <source>
        <dbReference type="Proteomes" id="UP000044806"/>
    </source>
</evidence>
<dbReference type="Proteomes" id="UP000044806">
    <property type="component" value="Unassembled WGS sequence"/>
</dbReference>
<dbReference type="AlphaFoldDB" id="A0A655RS18"/>
<dbReference type="EMBL" id="CWOW01000019">
    <property type="protein sequence ID" value="CSB02095.1"/>
    <property type="molecule type" value="Genomic_DNA"/>
</dbReference>